<proteinExistence type="inferred from homology"/>
<dbReference type="GO" id="GO:0005783">
    <property type="term" value="C:endoplasmic reticulum"/>
    <property type="evidence" value="ECO:0007669"/>
    <property type="project" value="TreeGrafter"/>
</dbReference>
<feature type="compositionally biased region" description="Polar residues" evidence="8">
    <location>
        <begin position="1303"/>
        <end position="1345"/>
    </location>
</feature>
<feature type="region of interest" description="Disordered" evidence="8">
    <location>
        <begin position="1303"/>
        <end position="1361"/>
    </location>
</feature>
<dbReference type="OrthoDB" id="28208at2759"/>
<dbReference type="GO" id="GO:0016020">
    <property type="term" value="C:membrane"/>
    <property type="evidence" value="ECO:0007669"/>
    <property type="project" value="UniProtKB-SubCell"/>
</dbReference>
<dbReference type="Pfam" id="PF01490">
    <property type="entry name" value="Aa_trans"/>
    <property type="match status" value="1"/>
</dbReference>
<comment type="subcellular location">
    <subcellularLocation>
        <location evidence="1">Membrane</location>
        <topology evidence="1">Multi-pass membrane protein</topology>
    </subcellularLocation>
</comment>
<dbReference type="STRING" id="5078.A0A135LU55"/>
<gene>
    <name evidence="11" type="ORF">PGRI_088070</name>
</gene>
<evidence type="ECO:0000256" key="2">
    <source>
        <dbReference type="ARBA" id="ARBA00008066"/>
    </source>
</evidence>
<feature type="transmembrane region" description="Helical" evidence="9">
    <location>
        <begin position="233"/>
        <end position="258"/>
    </location>
</feature>
<name>A0A135LU55_PENPA</name>
<comment type="similarity">
    <text evidence="2">Belongs to the amino acid/polyamine transporter 2 family.</text>
</comment>
<feature type="transmembrane region" description="Helical" evidence="9">
    <location>
        <begin position="387"/>
        <end position="410"/>
    </location>
</feature>
<dbReference type="GO" id="GO:0015179">
    <property type="term" value="F:L-amino acid transmembrane transporter activity"/>
    <property type="evidence" value="ECO:0007669"/>
    <property type="project" value="TreeGrafter"/>
</dbReference>
<organism evidence="11 12">
    <name type="scientific">Penicillium patulum</name>
    <name type="common">Penicillium griseofulvum</name>
    <dbReference type="NCBI Taxonomy" id="5078"/>
    <lineage>
        <taxon>Eukaryota</taxon>
        <taxon>Fungi</taxon>
        <taxon>Dikarya</taxon>
        <taxon>Ascomycota</taxon>
        <taxon>Pezizomycotina</taxon>
        <taxon>Eurotiomycetes</taxon>
        <taxon>Eurotiomycetidae</taxon>
        <taxon>Eurotiales</taxon>
        <taxon>Aspergillaceae</taxon>
        <taxon>Penicillium</taxon>
    </lineage>
</organism>
<dbReference type="OMA" id="DINCATR"/>
<dbReference type="EMBL" id="LHQR01000026">
    <property type="protein sequence ID" value="KXG52523.1"/>
    <property type="molecule type" value="Genomic_DNA"/>
</dbReference>
<feature type="transmembrane region" description="Helical" evidence="9">
    <location>
        <begin position="430"/>
        <end position="449"/>
    </location>
</feature>
<feature type="region of interest" description="Disordered" evidence="8">
    <location>
        <begin position="812"/>
        <end position="992"/>
    </location>
</feature>
<feature type="transmembrane region" description="Helical" evidence="9">
    <location>
        <begin position="526"/>
        <end position="548"/>
    </location>
</feature>
<dbReference type="PANTHER" id="PTHR22950:SF458">
    <property type="entry name" value="SODIUM-COUPLED NEUTRAL AMINO ACID TRANSPORTER 11-RELATED"/>
    <property type="match status" value="1"/>
</dbReference>
<reference evidence="11 12" key="1">
    <citation type="journal article" date="2016" name="BMC Genomics">
        <title>Genome sequencing and secondary metabolism of the postharvest pathogen Penicillium griseofulvum.</title>
        <authorList>
            <person name="Banani H."/>
            <person name="Marcet-Houben M."/>
            <person name="Ballester A.R."/>
            <person name="Abbruscato P."/>
            <person name="Gonzalez-Candelas L."/>
            <person name="Gabaldon T."/>
            <person name="Spadaro D."/>
        </authorList>
    </citation>
    <scope>NUCLEOTIDE SEQUENCE [LARGE SCALE GENOMIC DNA]</scope>
    <source>
        <strain evidence="11 12">PG3</strain>
    </source>
</reference>
<evidence type="ECO:0000259" key="10">
    <source>
        <dbReference type="Pfam" id="PF01490"/>
    </source>
</evidence>
<dbReference type="GeneID" id="63711821"/>
<accession>A0A135LU55</accession>
<evidence type="ECO:0000256" key="5">
    <source>
        <dbReference type="ARBA" id="ARBA00022970"/>
    </source>
</evidence>
<feature type="region of interest" description="Disordered" evidence="8">
    <location>
        <begin position="1399"/>
        <end position="1446"/>
    </location>
</feature>
<feature type="transmembrane region" description="Helical" evidence="9">
    <location>
        <begin position="470"/>
        <end position="487"/>
    </location>
</feature>
<evidence type="ECO:0000256" key="9">
    <source>
        <dbReference type="SAM" id="Phobius"/>
    </source>
</evidence>
<evidence type="ECO:0000256" key="4">
    <source>
        <dbReference type="ARBA" id="ARBA00022692"/>
    </source>
</evidence>
<feature type="transmembrane region" description="Helical" evidence="9">
    <location>
        <begin position="493"/>
        <end position="514"/>
    </location>
</feature>
<feature type="transmembrane region" description="Helical" evidence="9">
    <location>
        <begin position="278"/>
        <end position="299"/>
    </location>
</feature>
<feature type="region of interest" description="Disordered" evidence="8">
    <location>
        <begin position="1152"/>
        <end position="1205"/>
    </location>
</feature>
<feature type="region of interest" description="Disordered" evidence="8">
    <location>
        <begin position="27"/>
        <end position="74"/>
    </location>
</feature>
<evidence type="ECO:0000256" key="6">
    <source>
        <dbReference type="ARBA" id="ARBA00022989"/>
    </source>
</evidence>
<feature type="domain" description="Amino acid transporter transmembrane" evidence="10">
    <location>
        <begin position="158"/>
        <end position="547"/>
    </location>
</feature>
<feature type="transmembrane region" description="Helical" evidence="9">
    <location>
        <begin position="311"/>
        <end position="331"/>
    </location>
</feature>
<keyword evidence="4 9" id="KW-0812">Transmembrane</keyword>
<keyword evidence="12" id="KW-1185">Reference proteome</keyword>
<comment type="caution">
    <text evidence="11">The sequence shown here is derived from an EMBL/GenBank/DDBJ whole genome shotgun (WGS) entry which is preliminary data.</text>
</comment>
<protein>
    <submittedName>
        <fullName evidence="11">Amino acid transporter, transmembrane</fullName>
    </submittedName>
</protein>
<feature type="transmembrane region" description="Helical" evidence="9">
    <location>
        <begin position="189"/>
        <end position="212"/>
    </location>
</feature>
<dbReference type="PANTHER" id="PTHR22950">
    <property type="entry name" value="AMINO ACID TRANSPORTER"/>
    <property type="match status" value="1"/>
</dbReference>
<dbReference type="InterPro" id="IPR013057">
    <property type="entry name" value="AA_transpt_TM"/>
</dbReference>
<evidence type="ECO:0000256" key="3">
    <source>
        <dbReference type="ARBA" id="ARBA00022448"/>
    </source>
</evidence>
<keyword evidence="7 9" id="KW-0472">Membrane</keyword>
<feature type="compositionally biased region" description="Polar residues" evidence="8">
    <location>
        <begin position="956"/>
        <end position="973"/>
    </location>
</feature>
<keyword evidence="3" id="KW-0813">Transport</keyword>
<sequence>MPGDELSEDHLCAHNGQDEYEAQALLLTSTEEQDLAFHPEPLPSPIPSQHATNGKRHSSISQPTADGQRRTPRTMNRVRFDIEEEPEDPNRISIERASSPDDTLWLEDEDYELDNQAPGMHHSGQSIPLLTNIEAPSVTLATSDDFFPEEHLEDARPRSGMKMAFMNMANSIIGAGIIGQPYALRQAGMTIGILLLTALTITVDWTIRLIVINSKLSGADSFQATMQYCFGKSGLIAISIAQWAFAFGGMVAFCIIVGDTIPHVLGALFPSLRDMSFLWLLTDRRAVIVIFVLVVSYPLSLYRDIAKLAKASALALVSMIIIVLTVITQGFRVPPESRGEIKSHLIFNTGFFQAVGVISFAFVCHHNSLLIYGSLKKPTLDRFTRVTHYSTGISLAMCLAMGIAGFLSFGSKTQGNVLNNFRSDNIVVNIARFCFGLNMLTTLPLESFVCRSVMITYYFPDEPHNPVRHVIFTTALVVTAMVLSLITCDLGSVFELIGATSAAALAYIFPPLCYIKLSSGTRREKIPAYLCICFGVVVMGVSVVQAVLKIIRNWRVFSIRHFHQLQNGSHVDMPPGHKSLTEGTIEDLQVYSKSLFTRRRKCTGKMAESAEQLRRMQILQMADLGTARREKISTAEFNNKPRIQVADIESKRYLDQRDEAQLKKWANLHADIGDTRGMEELDDINCATRALMQIILILFHLQVVATVSWEREDEVALVPLHLQELLLSLLPLQAMLVTEEGDADEVKARVGVTPKNRFTSHPPLAGPSGHLQRAVNFAARISEPGDFMSVVQSRRATETYKTPIEMSLNEPKAEVPMSGTPKKTSTTALAPSKPPVHAVPVEKTAALQPTKTQASPAKISRPHIGPYLVETPSPSPRVVSIDKTASFKSKKPQPNTSKPTEPHKKSPLVASIAADEIQWKVSPGEQPRKKGAAPSRKSKLSSEQPIIPLAEVKRTPVTNATQPKDSKRNVTPVSQKTKTKQKDQSQDLLSENDPPIAATQVLRPLRAVAIQSPGTAELEGLQFADNTSHLIPAKSIDEVICPKTTDDVILETHSGRNDQSQEVINGQQIIEELRDMREYIRSHHSLSARDIGRILEAKLHQLMPTISSPAAESAASETEDQLDDLRAPIESLSASHQQANAVEVSSDARRDLTPFEGHRSPAPHPQTNAVEISSDARRDLTPFEGHRSPPPPSSSSNSPPSADKRAHKVYVPGLSPTRSDSPDIISQLESLEVSNKLAPPLQPQRAIPTPVTRPLEISKRAAKSNASVQVTPAVVTPAVGSRPKQVARKPMTLDDSIFARLTSPATSTSKATEPNAQSQITTRGLSANHPNIPSRQGEKVQSSGVRTIGPAPYKPRVIGPAPSVYEPTTFRDLPEAQVRILSAHQATMDARTENRPFMNVATHGQSSGPASEQPVGRLSSMPDPATFMEPKVKTAASIPTSRPRRQ</sequence>
<evidence type="ECO:0000256" key="1">
    <source>
        <dbReference type="ARBA" id="ARBA00004141"/>
    </source>
</evidence>
<keyword evidence="5" id="KW-0029">Amino-acid transport</keyword>
<dbReference type="Proteomes" id="UP000070168">
    <property type="component" value="Unassembled WGS sequence"/>
</dbReference>
<feature type="transmembrane region" description="Helical" evidence="9">
    <location>
        <begin position="351"/>
        <end position="375"/>
    </location>
</feature>
<evidence type="ECO:0000313" key="11">
    <source>
        <dbReference type="EMBL" id="KXG52523.1"/>
    </source>
</evidence>
<keyword evidence="6 9" id="KW-1133">Transmembrane helix</keyword>
<dbReference type="RefSeq" id="XP_040651059.1">
    <property type="nucleotide sequence ID" value="XM_040796521.1"/>
</dbReference>
<feature type="compositionally biased region" description="Basic and acidic residues" evidence="8">
    <location>
        <begin position="1174"/>
        <end position="1187"/>
    </location>
</feature>
<evidence type="ECO:0000256" key="7">
    <source>
        <dbReference type="ARBA" id="ARBA00023136"/>
    </source>
</evidence>
<evidence type="ECO:0000313" key="12">
    <source>
        <dbReference type="Proteomes" id="UP000070168"/>
    </source>
</evidence>
<evidence type="ECO:0000256" key="8">
    <source>
        <dbReference type="SAM" id="MobiDB-lite"/>
    </source>
</evidence>